<dbReference type="SUPFAM" id="SSF52151">
    <property type="entry name" value="FabD/lysophospholipase-like"/>
    <property type="match status" value="1"/>
</dbReference>
<name>A0A8H3PKC4_9LECA</name>
<evidence type="ECO:0000313" key="7">
    <source>
        <dbReference type="Proteomes" id="UP000664203"/>
    </source>
</evidence>
<organism evidence="6 7">
    <name type="scientific">Alectoria fallacina</name>
    <dbReference type="NCBI Taxonomy" id="1903189"/>
    <lineage>
        <taxon>Eukaryota</taxon>
        <taxon>Fungi</taxon>
        <taxon>Dikarya</taxon>
        <taxon>Ascomycota</taxon>
        <taxon>Pezizomycotina</taxon>
        <taxon>Lecanoromycetes</taxon>
        <taxon>OSLEUM clade</taxon>
        <taxon>Lecanoromycetidae</taxon>
        <taxon>Lecanorales</taxon>
        <taxon>Lecanorineae</taxon>
        <taxon>Parmeliaceae</taxon>
        <taxon>Alectoria</taxon>
    </lineage>
</organism>
<dbReference type="PANTHER" id="PTHR24185">
    <property type="entry name" value="CALCIUM-INDEPENDENT PHOSPHOLIPASE A2-GAMMA"/>
    <property type="match status" value="1"/>
</dbReference>
<dbReference type="InterPro" id="IPR016035">
    <property type="entry name" value="Acyl_Trfase/lysoPLipase"/>
</dbReference>
<dbReference type="GO" id="GO:0016020">
    <property type="term" value="C:membrane"/>
    <property type="evidence" value="ECO:0007669"/>
    <property type="project" value="TreeGrafter"/>
</dbReference>
<keyword evidence="2" id="KW-0442">Lipid degradation</keyword>
<protein>
    <recommendedName>
        <fullName evidence="5">PNPLA domain-containing protein</fullName>
    </recommendedName>
</protein>
<evidence type="ECO:0000256" key="1">
    <source>
        <dbReference type="ARBA" id="ARBA00022801"/>
    </source>
</evidence>
<dbReference type="Gene3D" id="3.40.1090.10">
    <property type="entry name" value="Cytosolic phospholipase A2 catalytic domain"/>
    <property type="match status" value="1"/>
</dbReference>
<keyword evidence="3" id="KW-0443">Lipid metabolism</keyword>
<dbReference type="GO" id="GO:0046486">
    <property type="term" value="P:glycerolipid metabolic process"/>
    <property type="evidence" value="ECO:0007669"/>
    <property type="project" value="UniProtKB-ARBA"/>
</dbReference>
<keyword evidence="1" id="KW-0378">Hydrolase</keyword>
<dbReference type="EMBL" id="CAJPDR010000898">
    <property type="protein sequence ID" value="CAF9943127.1"/>
    <property type="molecule type" value="Genomic_DNA"/>
</dbReference>
<comment type="caution">
    <text evidence="6">The sequence shown here is derived from an EMBL/GenBank/DDBJ whole genome shotgun (WGS) entry which is preliminary data.</text>
</comment>
<evidence type="ECO:0000313" key="6">
    <source>
        <dbReference type="EMBL" id="CAF9943127.1"/>
    </source>
</evidence>
<dbReference type="Pfam" id="PF01734">
    <property type="entry name" value="Patatin"/>
    <property type="match status" value="1"/>
</dbReference>
<feature type="domain" description="PNPLA" evidence="5">
    <location>
        <begin position="1"/>
        <end position="167"/>
    </location>
</feature>
<evidence type="ECO:0000256" key="2">
    <source>
        <dbReference type="ARBA" id="ARBA00022963"/>
    </source>
</evidence>
<sequence>MLGRLHMSVDECLEAYENLADHVFGRPRRLHIRKPPWIPRDKYDHRRLEKIIKDIVKERSPTGHNSTEFRQPNEDMCRTIVIAWQKLNVTGTRIPHLFRSYHHPKSTQDDILERNPGRPDNYKIWQVGRATSAAPFYFKAVRLEEEDEKSEYIDGGFGANNPTEEAYRSVKQLSNNNPRTVQVLVSIGTGKNLEADPNPSAGYRLYMAYANTAAKWATQSEATHHTTLDATRTFADYFRLNVEHGIGKMKLDAWKGKKGCKTLELIRTKTRDYLNSQEGQQQISTSARQLVNVRRLRSSNMHIDRWERFCHGVEYACCVTTCPDGKDKRYEDRQALRRHIQELHPDKCNMLESFLDECKRFPDDTKP</sequence>
<reference evidence="6" key="1">
    <citation type="submission" date="2021-03" db="EMBL/GenBank/DDBJ databases">
        <authorList>
            <person name="Tagirdzhanova G."/>
        </authorList>
    </citation>
    <scope>NUCLEOTIDE SEQUENCE</scope>
</reference>
<dbReference type="PANTHER" id="PTHR24185:SF1">
    <property type="entry name" value="CALCIUM-INDEPENDENT PHOSPHOLIPASE A2-GAMMA"/>
    <property type="match status" value="1"/>
</dbReference>
<dbReference type="PROSITE" id="PS51635">
    <property type="entry name" value="PNPLA"/>
    <property type="match status" value="1"/>
</dbReference>
<dbReference type="Proteomes" id="UP000664203">
    <property type="component" value="Unassembled WGS sequence"/>
</dbReference>
<dbReference type="GO" id="GO:0047499">
    <property type="term" value="F:calcium-independent phospholipase A2 activity"/>
    <property type="evidence" value="ECO:0007669"/>
    <property type="project" value="TreeGrafter"/>
</dbReference>
<feature type="short sequence motif" description="DGA/G" evidence="4">
    <location>
        <begin position="154"/>
        <end position="156"/>
    </location>
</feature>
<dbReference type="GO" id="GO:0019369">
    <property type="term" value="P:arachidonate metabolic process"/>
    <property type="evidence" value="ECO:0007669"/>
    <property type="project" value="TreeGrafter"/>
</dbReference>
<accession>A0A8H3PKC4</accession>
<dbReference type="AlphaFoldDB" id="A0A8H3PKC4"/>
<gene>
    <name evidence="6" type="ORF">ALECFALPRED_010629</name>
</gene>
<comment type="caution">
    <text evidence="4">Lacks conserved residue(s) required for the propagation of feature annotation.</text>
</comment>
<evidence type="ECO:0000256" key="4">
    <source>
        <dbReference type="PROSITE-ProRule" id="PRU01161"/>
    </source>
</evidence>
<dbReference type="InterPro" id="IPR002641">
    <property type="entry name" value="PNPLA_dom"/>
</dbReference>
<proteinExistence type="predicted"/>
<dbReference type="OrthoDB" id="1658288at2759"/>
<evidence type="ECO:0000256" key="3">
    <source>
        <dbReference type="ARBA" id="ARBA00023098"/>
    </source>
</evidence>
<evidence type="ECO:0000259" key="5">
    <source>
        <dbReference type="PROSITE" id="PS51635"/>
    </source>
</evidence>
<dbReference type="GO" id="GO:0016042">
    <property type="term" value="P:lipid catabolic process"/>
    <property type="evidence" value="ECO:0007669"/>
    <property type="project" value="UniProtKB-KW"/>
</dbReference>
<keyword evidence="7" id="KW-1185">Reference proteome</keyword>